<keyword evidence="2" id="KW-1133">Transmembrane helix</keyword>
<evidence type="ECO:0000256" key="1">
    <source>
        <dbReference type="SAM" id="MobiDB-lite"/>
    </source>
</evidence>
<feature type="compositionally biased region" description="Basic and acidic residues" evidence="1">
    <location>
        <begin position="153"/>
        <end position="162"/>
    </location>
</feature>
<sequence length="189" mass="21228">MCDTRHAAAAAAGAQSEVSSRRGEARRTRMNYSTNRMLCFVLMLAMAALTSFRTTYPRYRRQHAMYLPWRGLHFTIWFAGLKQHHGRLIVPRSSAREAEQRVVLRVFIDDGAVLQVPEVDPPQHLASLQPPDGAGGVDARGTCRYGPTSSLSAKERESREGRSPCGRPFAAVRFPYPADWDPLRSSRRT</sequence>
<evidence type="ECO:0000313" key="3">
    <source>
        <dbReference type="EMBL" id="TNN40044.1"/>
    </source>
</evidence>
<dbReference type="EMBL" id="SRLO01001223">
    <property type="protein sequence ID" value="TNN40044.1"/>
    <property type="molecule type" value="Genomic_DNA"/>
</dbReference>
<reference evidence="3 4" key="1">
    <citation type="submission" date="2019-03" db="EMBL/GenBank/DDBJ databases">
        <title>First draft genome of Liparis tanakae, snailfish: a comprehensive survey of snailfish specific genes.</title>
        <authorList>
            <person name="Kim W."/>
            <person name="Song I."/>
            <person name="Jeong J.-H."/>
            <person name="Kim D."/>
            <person name="Kim S."/>
            <person name="Ryu S."/>
            <person name="Song J.Y."/>
            <person name="Lee S.K."/>
        </authorList>
    </citation>
    <scope>NUCLEOTIDE SEQUENCE [LARGE SCALE GENOMIC DNA]</scope>
    <source>
        <tissue evidence="3">Muscle</tissue>
    </source>
</reference>
<dbReference type="Proteomes" id="UP000314294">
    <property type="component" value="Unassembled WGS sequence"/>
</dbReference>
<evidence type="ECO:0000256" key="2">
    <source>
        <dbReference type="SAM" id="Phobius"/>
    </source>
</evidence>
<evidence type="ECO:0000313" key="4">
    <source>
        <dbReference type="Proteomes" id="UP000314294"/>
    </source>
</evidence>
<protein>
    <submittedName>
        <fullName evidence="3">Uncharacterized protein</fullName>
    </submittedName>
</protein>
<feature type="region of interest" description="Disordered" evidence="1">
    <location>
        <begin position="124"/>
        <end position="169"/>
    </location>
</feature>
<comment type="caution">
    <text evidence="3">The sequence shown here is derived from an EMBL/GenBank/DDBJ whole genome shotgun (WGS) entry which is preliminary data.</text>
</comment>
<accession>A0A4Z2FH03</accession>
<name>A0A4Z2FH03_9TELE</name>
<keyword evidence="4" id="KW-1185">Reference proteome</keyword>
<feature type="transmembrane region" description="Helical" evidence="2">
    <location>
        <begin position="37"/>
        <end position="56"/>
    </location>
</feature>
<organism evidence="3 4">
    <name type="scientific">Liparis tanakae</name>
    <name type="common">Tanaka's snailfish</name>
    <dbReference type="NCBI Taxonomy" id="230148"/>
    <lineage>
        <taxon>Eukaryota</taxon>
        <taxon>Metazoa</taxon>
        <taxon>Chordata</taxon>
        <taxon>Craniata</taxon>
        <taxon>Vertebrata</taxon>
        <taxon>Euteleostomi</taxon>
        <taxon>Actinopterygii</taxon>
        <taxon>Neopterygii</taxon>
        <taxon>Teleostei</taxon>
        <taxon>Neoteleostei</taxon>
        <taxon>Acanthomorphata</taxon>
        <taxon>Eupercaria</taxon>
        <taxon>Perciformes</taxon>
        <taxon>Cottioidei</taxon>
        <taxon>Cottales</taxon>
        <taxon>Liparidae</taxon>
        <taxon>Liparis</taxon>
    </lineage>
</organism>
<dbReference type="OrthoDB" id="6277657at2759"/>
<dbReference type="AlphaFoldDB" id="A0A4Z2FH03"/>
<proteinExistence type="predicted"/>
<keyword evidence="2" id="KW-0812">Transmembrane</keyword>
<gene>
    <name evidence="3" type="ORF">EYF80_049779</name>
</gene>
<keyword evidence="2" id="KW-0472">Membrane</keyword>